<gene>
    <name evidence="4" type="ORF">M8C21_016903</name>
</gene>
<keyword evidence="5" id="KW-1185">Reference proteome</keyword>
<evidence type="ECO:0000256" key="1">
    <source>
        <dbReference type="ARBA" id="ARBA00023235"/>
    </source>
</evidence>
<dbReference type="GO" id="GO:0006635">
    <property type="term" value="P:fatty acid beta-oxidation"/>
    <property type="evidence" value="ECO:0007669"/>
    <property type="project" value="TreeGrafter"/>
</dbReference>
<reference evidence="4" key="1">
    <citation type="submission" date="2022-06" db="EMBL/GenBank/DDBJ databases">
        <title>Uncovering the hologenomic basis of an extraordinary plant invasion.</title>
        <authorList>
            <person name="Bieker V.C."/>
            <person name="Martin M.D."/>
            <person name="Gilbert T."/>
            <person name="Hodgins K."/>
            <person name="Battlay P."/>
            <person name="Petersen B."/>
            <person name="Wilson J."/>
        </authorList>
    </citation>
    <scope>NUCLEOTIDE SEQUENCE</scope>
    <source>
        <strain evidence="4">AA19_3_7</strain>
        <tissue evidence="4">Leaf</tissue>
    </source>
</reference>
<dbReference type="AlphaFoldDB" id="A0AAD5CMG7"/>
<evidence type="ECO:0000256" key="2">
    <source>
        <dbReference type="ARBA" id="ARBA00023239"/>
    </source>
</evidence>
<dbReference type="GO" id="GO:0016853">
    <property type="term" value="F:isomerase activity"/>
    <property type="evidence" value="ECO:0007669"/>
    <property type="project" value="UniProtKB-KW"/>
</dbReference>
<keyword evidence="3" id="KW-0511">Multifunctional enzyme</keyword>
<dbReference type="SUPFAM" id="SSF52096">
    <property type="entry name" value="ClpP/crotonase"/>
    <property type="match status" value="1"/>
</dbReference>
<accession>A0AAD5CMG7</accession>
<dbReference type="GO" id="GO:0003857">
    <property type="term" value="F:(3S)-3-hydroxyacyl-CoA dehydrogenase (NAD+) activity"/>
    <property type="evidence" value="ECO:0007669"/>
    <property type="project" value="TreeGrafter"/>
</dbReference>
<dbReference type="PANTHER" id="PTHR23309">
    <property type="entry name" value="3-HYDROXYACYL-COA DEHYROGENASE"/>
    <property type="match status" value="1"/>
</dbReference>
<keyword evidence="1" id="KW-0413">Isomerase</keyword>
<organism evidence="4 5">
    <name type="scientific">Ambrosia artemisiifolia</name>
    <name type="common">Common ragweed</name>
    <dbReference type="NCBI Taxonomy" id="4212"/>
    <lineage>
        <taxon>Eukaryota</taxon>
        <taxon>Viridiplantae</taxon>
        <taxon>Streptophyta</taxon>
        <taxon>Embryophyta</taxon>
        <taxon>Tracheophyta</taxon>
        <taxon>Spermatophyta</taxon>
        <taxon>Magnoliopsida</taxon>
        <taxon>eudicotyledons</taxon>
        <taxon>Gunneridae</taxon>
        <taxon>Pentapetalae</taxon>
        <taxon>asterids</taxon>
        <taxon>campanulids</taxon>
        <taxon>Asterales</taxon>
        <taxon>Asteraceae</taxon>
        <taxon>Asteroideae</taxon>
        <taxon>Heliantheae alliance</taxon>
        <taxon>Heliantheae</taxon>
        <taxon>Ambrosia</taxon>
    </lineage>
</organism>
<name>A0AAD5CMG7_AMBAR</name>
<protein>
    <submittedName>
        <fullName evidence="4">Uncharacterized protein</fullName>
    </submittedName>
</protein>
<evidence type="ECO:0000313" key="5">
    <source>
        <dbReference type="Proteomes" id="UP001206925"/>
    </source>
</evidence>
<sequence length="287" mass="31002">MCVYVARTGVVPTVPVAAVGWLTWRGTLAGVPLLSSLIERIDEALKRDDVKAGVITGEKDNFSGGYDMNALDELQEGKAGPELIRTLTNILETARKPFVAAINGPALGAGFEVAMACNARIATPTAKLRLPELKLGLIPGGGGTQRLPRLVGLRNAIEILLTSKPVHGEEAHKLGLVDAIVPADKLLENARQMALDIWARRKPWVSSLYKTDKLEPLGKAREILNEARGQAPSLQHSQVCLDVIEEGIVSGPDAGLSKERKAFQILLKSDTCKEGARKRRDQARSRL</sequence>
<dbReference type="InterPro" id="IPR001753">
    <property type="entry name" value="Enoyl-CoA_hydra/iso"/>
</dbReference>
<dbReference type="GO" id="GO:0016829">
    <property type="term" value="F:lyase activity"/>
    <property type="evidence" value="ECO:0007669"/>
    <property type="project" value="UniProtKB-KW"/>
</dbReference>
<comment type="caution">
    <text evidence="4">The sequence shown here is derived from an EMBL/GenBank/DDBJ whole genome shotgun (WGS) entry which is preliminary data.</text>
</comment>
<evidence type="ECO:0000256" key="3">
    <source>
        <dbReference type="ARBA" id="ARBA00023268"/>
    </source>
</evidence>
<evidence type="ECO:0000313" key="4">
    <source>
        <dbReference type="EMBL" id="KAI7744768.1"/>
    </source>
</evidence>
<dbReference type="GO" id="GO:0005777">
    <property type="term" value="C:peroxisome"/>
    <property type="evidence" value="ECO:0007669"/>
    <property type="project" value="TreeGrafter"/>
</dbReference>
<dbReference type="Gene3D" id="3.90.226.10">
    <property type="entry name" value="2-enoyl-CoA Hydratase, Chain A, domain 1"/>
    <property type="match status" value="1"/>
</dbReference>
<dbReference type="Proteomes" id="UP001206925">
    <property type="component" value="Unassembled WGS sequence"/>
</dbReference>
<dbReference type="PANTHER" id="PTHR23309:SF9">
    <property type="entry name" value="PEROXISOMAL FATTY ACID BETA-OXIDATION MULTIFUNCTIONAL PROTEIN MFP2"/>
    <property type="match status" value="1"/>
</dbReference>
<dbReference type="InterPro" id="IPR029045">
    <property type="entry name" value="ClpP/crotonase-like_dom_sf"/>
</dbReference>
<dbReference type="EMBL" id="JAMZMK010007447">
    <property type="protein sequence ID" value="KAI7744768.1"/>
    <property type="molecule type" value="Genomic_DNA"/>
</dbReference>
<dbReference type="Pfam" id="PF00378">
    <property type="entry name" value="ECH_1"/>
    <property type="match status" value="1"/>
</dbReference>
<dbReference type="CDD" id="cd06558">
    <property type="entry name" value="crotonase-like"/>
    <property type="match status" value="1"/>
</dbReference>
<keyword evidence="2" id="KW-0456">Lyase</keyword>
<proteinExistence type="predicted"/>